<evidence type="ECO:0000256" key="2">
    <source>
        <dbReference type="ARBA" id="ARBA00022679"/>
    </source>
</evidence>
<dbReference type="GO" id="GO:0008171">
    <property type="term" value="F:O-methyltransferase activity"/>
    <property type="evidence" value="ECO:0007669"/>
    <property type="project" value="InterPro"/>
</dbReference>
<dbReference type="InterPro" id="IPR016461">
    <property type="entry name" value="COMT-like"/>
</dbReference>
<keyword evidence="3" id="KW-0949">S-adenosyl-L-methionine</keyword>
<feature type="domain" description="O-methyltransferase C-terminal" evidence="5">
    <location>
        <begin position="223"/>
        <end position="388"/>
    </location>
</feature>
<protein>
    <submittedName>
        <fullName evidence="7">S-adenosyl-L-methionine-dependent methyltransferase</fullName>
    </submittedName>
</protein>
<dbReference type="Gene3D" id="3.40.50.150">
    <property type="entry name" value="Vaccinia Virus protein VP39"/>
    <property type="match status" value="1"/>
</dbReference>
<dbReference type="AlphaFoldDB" id="A0A9P4UUX8"/>
<dbReference type="InterPro" id="IPR029063">
    <property type="entry name" value="SAM-dependent_MTases_sf"/>
</dbReference>
<reference evidence="7" key="1">
    <citation type="journal article" date="2020" name="Stud. Mycol.">
        <title>101 Dothideomycetes genomes: a test case for predicting lifestyles and emergence of pathogens.</title>
        <authorList>
            <person name="Haridas S."/>
            <person name="Albert R."/>
            <person name="Binder M."/>
            <person name="Bloem J."/>
            <person name="Labutti K."/>
            <person name="Salamov A."/>
            <person name="Andreopoulos B."/>
            <person name="Baker S."/>
            <person name="Barry K."/>
            <person name="Bills G."/>
            <person name="Bluhm B."/>
            <person name="Cannon C."/>
            <person name="Castanera R."/>
            <person name="Culley D."/>
            <person name="Daum C."/>
            <person name="Ezra D."/>
            <person name="Gonzalez J."/>
            <person name="Henrissat B."/>
            <person name="Kuo A."/>
            <person name="Liang C."/>
            <person name="Lipzen A."/>
            <person name="Lutzoni F."/>
            <person name="Magnuson J."/>
            <person name="Mondo S."/>
            <person name="Nolan M."/>
            <person name="Ohm R."/>
            <person name="Pangilinan J."/>
            <person name="Park H.-J."/>
            <person name="Ramirez L."/>
            <person name="Alfaro M."/>
            <person name="Sun H."/>
            <person name="Tritt A."/>
            <person name="Yoshinaga Y."/>
            <person name="Zwiers L.-H."/>
            <person name="Turgeon B."/>
            <person name="Goodwin S."/>
            <person name="Spatafora J."/>
            <person name="Crous P."/>
            <person name="Grigoriev I."/>
        </authorList>
    </citation>
    <scope>NUCLEOTIDE SEQUENCE</scope>
    <source>
        <strain evidence="7">CBS 116435</strain>
    </source>
</reference>
<keyword evidence="8" id="KW-1185">Reference proteome</keyword>
<dbReference type="Pfam" id="PF08100">
    <property type="entry name" value="Dimerisation"/>
    <property type="match status" value="1"/>
</dbReference>
<dbReference type="Pfam" id="PF00891">
    <property type="entry name" value="Methyltransf_2"/>
    <property type="match status" value="1"/>
</dbReference>
<comment type="caution">
    <text evidence="7">The sequence shown here is derived from an EMBL/GenBank/DDBJ whole genome shotgun (WGS) entry which is preliminary data.</text>
</comment>
<dbReference type="InterPro" id="IPR001077">
    <property type="entry name" value="COMT_C"/>
</dbReference>
<dbReference type="InterPro" id="IPR012967">
    <property type="entry name" value="COMT_dimerisation"/>
</dbReference>
<evidence type="ECO:0000313" key="8">
    <source>
        <dbReference type="Proteomes" id="UP000799441"/>
    </source>
</evidence>
<accession>A0A9P4UUX8</accession>
<feature type="domain" description="O-methyltransferase dimerisation" evidence="6">
    <location>
        <begin position="71"/>
        <end position="137"/>
    </location>
</feature>
<dbReference type="SUPFAM" id="SSF46785">
    <property type="entry name" value="Winged helix' DNA-binding domain"/>
    <property type="match status" value="1"/>
</dbReference>
<dbReference type="PANTHER" id="PTHR43712:SF1">
    <property type="entry name" value="HYPOTHETICAL O-METHYLTRANSFERASE (EUROFUNG)-RELATED"/>
    <property type="match status" value="1"/>
</dbReference>
<name>A0A9P4UUX8_9PEZI</name>
<evidence type="ECO:0000256" key="4">
    <source>
        <dbReference type="PIRSR" id="PIRSR005739-1"/>
    </source>
</evidence>
<sequence length="409" mass="45561">MIKPTSRALYTSQSTVGSLVSRINAQATQSKDLEHDQSTRANLLQLSRELTASLQAPDEVCSLLAFSIGPFMCVRVADELKIFDLLCEKSPRSTQELASITGAEHGLIVRVMRVLGGMGFAFQQSKNIYSATAVSKQMTLPSVRAGIKTFHTEGFPAVHRSIDYFKENGWRLPRAMNDNPYNFAEGTTENPFTHMSKKPGVMETFNVFMQGLFGTPFRLGWSDWFPIKEVALDGFDETQGNGVCFVDVGAGKGHEGNLVLQKYPETKGKFIAQDLEFVISDIQKGELDHRIETMVHDFTKPQPVKGARVYFLQNILHDWASPVCHEILTSLREAMTPGYSKLIVCNIILPEGNVPLRQSCLDVAMLYMHSGQQRTQEEFRELFETAGLKVTKFWLPPGDGDGIVEAEVA</sequence>
<evidence type="ECO:0000256" key="3">
    <source>
        <dbReference type="ARBA" id="ARBA00022691"/>
    </source>
</evidence>
<evidence type="ECO:0000313" key="7">
    <source>
        <dbReference type="EMBL" id="KAF2726271.1"/>
    </source>
</evidence>
<dbReference type="Gene3D" id="1.10.10.10">
    <property type="entry name" value="Winged helix-like DNA-binding domain superfamily/Winged helix DNA-binding domain"/>
    <property type="match status" value="1"/>
</dbReference>
<proteinExistence type="predicted"/>
<organism evidence="7 8">
    <name type="scientific">Polychaeton citri CBS 116435</name>
    <dbReference type="NCBI Taxonomy" id="1314669"/>
    <lineage>
        <taxon>Eukaryota</taxon>
        <taxon>Fungi</taxon>
        <taxon>Dikarya</taxon>
        <taxon>Ascomycota</taxon>
        <taxon>Pezizomycotina</taxon>
        <taxon>Dothideomycetes</taxon>
        <taxon>Dothideomycetidae</taxon>
        <taxon>Capnodiales</taxon>
        <taxon>Capnodiaceae</taxon>
        <taxon>Polychaeton</taxon>
    </lineage>
</organism>
<keyword evidence="1 7" id="KW-0489">Methyltransferase</keyword>
<evidence type="ECO:0000259" key="5">
    <source>
        <dbReference type="Pfam" id="PF00891"/>
    </source>
</evidence>
<gene>
    <name evidence="7" type="ORF">K431DRAFT_213950</name>
</gene>
<feature type="active site" description="Proton acceptor" evidence="4">
    <location>
        <position position="317"/>
    </location>
</feature>
<dbReference type="PIRSF" id="PIRSF005739">
    <property type="entry name" value="O-mtase"/>
    <property type="match status" value="1"/>
</dbReference>
<dbReference type="OrthoDB" id="3340390at2759"/>
<dbReference type="GO" id="GO:0032259">
    <property type="term" value="P:methylation"/>
    <property type="evidence" value="ECO:0007669"/>
    <property type="project" value="UniProtKB-KW"/>
</dbReference>
<dbReference type="Proteomes" id="UP000799441">
    <property type="component" value="Unassembled WGS sequence"/>
</dbReference>
<dbReference type="InterPro" id="IPR036390">
    <property type="entry name" value="WH_DNA-bd_sf"/>
</dbReference>
<dbReference type="InterPro" id="IPR036388">
    <property type="entry name" value="WH-like_DNA-bd_sf"/>
</dbReference>
<dbReference type="PANTHER" id="PTHR43712">
    <property type="entry name" value="PUTATIVE (AFU_ORTHOLOGUE AFUA_4G14580)-RELATED"/>
    <property type="match status" value="1"/>
</dbReference>
<dbReference type="EMBL" id="MU003765">
    <property type="protein sequence ID" value="KAF2726271.1"/>
    <property type="molecule type" value="Genomic_DNA"/>
</dbReference>
<evidence type="ECO:0000259" key="6">
    <source>
        <dbReference type="Pfam" id="PF08100"/>
    </source>
</evidence>
<evidence type="ECO:0000256" key="1">
    <source>
        <dbReference type="ARBA" id="ARBA00022603"/>
    </source>
</evidence>
<dbReference type="PROSITE" id="PS51683">
    <property type="entry name" value="SAM_OMT_II"/>
    <property type="match status" value="1"/>
</dbReference>
<dbReference type="SUPFAM" id="SSF53335">
    <property type="entry name" value="S-adenosyl-L-methionine-dependent methyltransferases"/>
    <property type="match status" value="1"/>
</dbReference>
<dbReference type="GO" id="GO:0046983">
    <property type="term" value="F:protein dimerization activity"/>
    <property type="evidence" value="ECO:0007669"/>
    <property type="project" value="InterPro"/>
</dbReference>
<keyword evidence="2" id="KW-0808">Transferase</keyword>